<proteinExistence type="predicted"/>
<dbReference type="KEGG" id="qlo:115978354"/>
<accession>A0A7N2KZP7</accession>
<reference evidence="1" key="2">
    <citation type="submission" date="2021-01" db="UniProtKB">
        <authorList>
            <consortium name="EnsemblPlants"/>
        </authorList>
    </citation>
    <scope>IDENTIFICATION</scope>
</reference>
<name>A0A7N2KZP7_QUELO</name>
<dbReference type="Gramene" id="QL02p081954:mrna">
    <property type="protein sequence ID" value="QL02p081954:mrna:CDS:4"/>
    <property type="gene ID" value="QL02p081954"/>
</dbReference>
<evidence type="ECO:0000313" key="1">
    <source>
        <dbReference type="EnsemblPlants" id="QL02p081954:mrna:CDS:4"/>
    </source>
</evidence>
<dbReference type="EnsemblPlants" id="QL02p081954:mrna">
    <property type="protein sequence ID" value="QL02p081954:mrna:CDS:4"/>
    <property type="gene ID" value="QL02p081954"/>
</dbReference>
<dbReference type="InterPro" id="IPR015915">
    <property type="entry name" value="Kelch-typ_b-propeller"/>
</dbReference>
<dbReference type="Proteomes" id="UP000594261">
    <property type="component" value="Chromosome 2"/>
</dbReference>
<dbReference type="InParanoid" id="A0A7N2KZP7"/>
<gene>
    <name evidence="1" type="primary">LOC115978354</name>
</gene>
<dbReference type="SUPFAM" id="SSF117281">
    <property type="entry name" value="Kelch motif"/>
    <property type="match status" value="1"/>
</dbReference>
<dbReference type="Gene3D" id="2.120.10.80">
    <property type="entry name" value="Kelch-type beta propeller"/>
    <property type="match status" value="1"/>
</dbReference>
<dbReference type="OMA" id="PACSTEV"/>
<dbReference type="GeneID" id="115978354"/>
<dbReference type="OrthoDB" id="1166520at2759"/>
<evidence type="ECO:0000313" key="2">
    <source>
        <dbReference type="Proteomes" id="UP000594261"/>
    </source>
</evidence>
<keyword evidence="2" id="KW-1185">Reference proteome</keyword>
<organism evidence="1 2">
    <name type="scientific">Quercus lobata</name>
    <name type="common">Valley oak</name>
    <dbReference type="NCBI Taxonomy" id="97700"/>
    <lineage>
        <taxon>Eukaryota</taxon>
        <taxon>Viridiplantae</taxon>
        <taxon>Streptophyta</taxon>
        <taxon>Embryophyta</taxon>
        <taxon>Tracheophyta</taxon>
        <taxon>Spermatophyta</taxon>
        <taxon>Magnoliopsida</taxon>
        <taxon>eudicotyledons</taxon>
        <taxon>Gunneridae</taxon>
        <taxon>Pentapetalae</taxon>
        <taxon>rosids</taxon>
        <taxon>fabids</taxon>
        <taxon>Fagales</taxon>
        <taxon>Fagaceae</taxon>
        <taxon>Quercus</taxon>
    </lineage>
</organism>
<reference evidence="2" key="1">
    <citation type="journal article" date="2016" name="G3 (Bethesda)">
        <title>First Draft Assembly and Annotation of the Genome of a California Endemic Oak Quercus lobata Nee (Fagaceae).</title>
        <authorList>
            <person name="Sork V.L."/>
            <person name="Fitz-Gibbon S.T."/>
            <person name="Puiu D."/>
            <person name="Crepeau M."/>
            <person name="Gugger P.F."/>
            <person name="Sherman R."/>
            <person name="Stevens K."/>
            <person name="Langley C.H."/>
            <person name="Pellegrini M."/>
            <person name="Salzberg S.L."/>
        </authorList>
    </citation>
    <scope>NUCLEOTIDE SEQUENCE [LARGE SCALE GENOMIC DNA]</scope>
    <source>
        <strain evidence="2">cv. SW786</strain>
    </source>
</reference>
<protein>
    <submittedName>
        <fullName evidence="1">Uncharacterized protein</fullName>
    </submittedName>
</protein>
<dbReference type="RefSeq" id="XP_030956234.1">
    <property type="nucleotide sequence ID" value="XM_031100374.1"/>
</dbReference>
<dbReference type="AlphaFoldDB" id="A0A7N2KZP7"/>
<sequence length="494" mass="56059">MEKKIFRFGNMVVYGELVEENLDEEEWEMMEEEILEDEVVELEMQNRSLYVCVEAIGESVYYLMHSIKLSDLLSCSCICSANPTKEFTNTTTRCSNCLSKGELEYRTELKQVEILTGDSIPFFMGCGAFGSKIILAGGCKHMAGIHGPVLSRSLYVYETDSNIDSEPRFKDQGDSNGFFRYFQQAKVDPILVKANGKLYAFAGAPLNEQGGLSLEVFNPETMAWLPLDFPRYNGNIDPFLFWSNKLTPFFSHAFLSSNNRIFISNFNTALLFFDFNTHEWKRSNLLVEWPNEDEEVPNLNSSVPLPFLGKAEVLEVSPFETVLLGLNIEGTLIATWVNSLTLHLLSQQELPFHVSPEFRGSRPNLVHLGNWKFCLVMAHFIPCNSDKDTVETQDDSMITSKGKMLIFVATFRLSRKEQKKFIVKHIGKDPKSRKLCEAIELSVGLGLDLKTEFKLCEVKEFAFSFKLLSTRIFEYDSSAPNLETKGDAIGCFVL</sequence>